<dbReference type="EMBL" id="LFZO01000048">
    <property type="protein sequence ID" value="KXT15903.1"/>
    <property type="molecule type" value="Genomic_DNA"/>
</dbReference>
<dbReference type="Proteomes" id="UP000073492">
    <property type="component" value="Unassembled WGS sequence"/>
</dbReference>
<organism evidence="2 3">
    <name type="scientific">Pseudocercospora musae</name>
    <dbReference type="NCBI Taxonomy" id="113226"/>
    <lineage>
        <taxon>Eukaryota</taxon>
        <taxon>Fungi</taxon>
        <taxon>Dikarya</taxon>
        <taxon>Ascomycota</taxon>
        <taxon>Pezizomycotina</taxon>
        <taxon>Dothideomycetes</taxon>
        <taxon>Dothideomycetidae</taxon>
        <taxon>Mycosphaerellales</taxon>
        <taxon>Mycosphaerellaceae</taxon>
        <taxon>Pseudocercospora</taxon>
    </lineage>
</organism>
<dbReference type="OrthoDB" id="10514401at2759"/>
<gene>
    <name evidence="2" type="ORF">AC579_5518</name>
</gene>
<sequence>MWWLQQSITVLIRAIAFIPGIIAMLMPNTIRRACRISYRAEVASQLAAATSLMLAVTVACIISYVFLPDQNNSDADILSSASYGVEPFLISSTIDLAHSSHGQARRWDERS</sequence>
<protein>
    <submittedName>
        <fullName evidence="2">Uncharacterized protein</fullName>
    </submittedName>
</protein>
<accession>A0A139IMC1</accession>
<dbReference type="AlphaFoldDB" id="A0A139IMC1"/>
<evidence type="ECO:0000256" key="1">
    <source>
        <dbReference type="SAM" id="Phobius"/>
    </source>
</evidence>
<keyword evidence="1" id="KW-0812">Transmembrane</keyword>
<name>A0A139IMC1_9PEZI</name>
<feature type="transmembrane region" description="Helical" evidence="1">
    <location>
        <begin position="6"/>
        <end position="25"/>
    </location>
</feature>
<keyword evidence="1" id="KW-1133">Transmembrane helix</keyword>
<comment type="caution">
    <text evidence="2">The sequence shown here is derived from an EMBL/GenBank/DDBJ whole genome shotgun (WGS) entry which is preliminary data.</text>
</comment>
<reference evidence="2 3" key="1">
    <citation type="submission" date="2015-07" db="EMBL/GenBank/DDBJ databases">
        <title>Comparative genomics of the Sigatoka disease complex on banana suggests a link between parallel evolutionary changes in Pseudocercospora fijiensis and Pseudocercospora eumusae and increased virulence on the banana host.</title>
        <authorList>
            <person name="Chang T.-C."/>
            <person name="Salvucci A."/>
            <person name="Crous P.W."/>
            <person name="Stergiopoulos I."/>
        </authorList>
    </citation>
    <scope>NUCLEOTIDE SEQUENCE [LARGE SCALE GENOMIC DNA]</scope>
    <source>
        <strain evidence="2 3">CBS 116634</strain>
    </source>
</reference>
<keyword evidence="3" id="KW-1185">Reference proteome</keyword>
<feature type="transmembrane region" description="Helical" evidence="1">
    <location>
        <begin position="46"/>
        <end position="67"/>
    </location>
</feature>
<evidence type="ECO:0000313" key="2">
    <source>
        <dbReference type="EMBL" id="KXT15903.1"/>
    </source>
</evidence>
<proteinExistence type="predicted"/>
<keyword evidence="1" id="KW-0472">Membrane</keyword>
<evidence type="ECO:0000313" key="3">
    <source>
        <dbReference type="Proteomes" id="UP000073492"/>
    </source>
</evidence>